<evidence type="ECO:0000313" key="8">
    <source>
        <dbReference type="EMBL" id="QPH03021.1"/>
    </source>
</evidence>
<sequence length="506" mass="56713">MRYVFNAASMIREGYAKWKDSLFQISRYDGDILIVPPRYLDDLHNKSQEELSAIYGLIRNFGGSYSGITLLGENDVGIRALQTKITPNLAKLCDDIRDEFQYCLDTDFPACRVGFFRVVLDPAGITLQDGTHVPYNTLLCVAPHAISNDPDVIEDPTSFNGLRYYEQRCRDASQEKKHQYATTDKSHLHFGYGTWACPGRFLASDMLKVILTMLLLQYDIRSPERAKRPVAGQQVTKMLDLGIIESTPQSQPPRQPPLVGFAVPLPPPQIPSGPFKLVHTPTSQAMRTEPICFRFRTRRIHAIATQADREHPNVLLLQVNPSAIEKLIQIATSLLPSALHMWLRASFPEWSLLSCLVLKKCKVGWDEEFEAEKATYKHLEQLQGILIPEYYGEVRHGGTRACLLSDIGGACMATPAGAMLAMTEFRDMITATLTTLAEFGVLPDDTKLDNFHLVGDKVMAVDLETVSKVTSKEDVAAEVESVRDCLARQYAANQRCFWDDGQLQQA</sequence>
<comment type="similarity">
    <text evidence="3">Belongs to the cytochrome P450 family.</text>
</comment>
<dbReference type="OrthoDB" id="1844152at2759"/>
<dbReference type="GO" id="GO:0016705">
    <property type="term" value="F:oxidoreductase activity, acting on paired donors, with incorporation or reduction of molecular oxygen"/>
    <property type="evidence" value="ECO:0007669"/>
    <property type="project" value="InterPro"/>
</dbReference>
<dbReference type="AlphaFoldDB" id="A0A7S9KU86"/>
<dbReference type="InterPro" id="IPR011009">
    <property type="entry name" value="Kinase-like_dom_sf"/>
</dbReference>
<dbReference type="Proteomes" id="UP000594364">
    <property type="component" value="Chromosome 3"/>
</dbReference>
<dbReference type="PANTHER" id="PTHR46206">
    <property type="entry name" value="CYTOCHROME P450"/>
    <property type="match status" value="1"/>
</dbReference>
<dbReference type="Gene3D" id="1.10.630.10">
    <property type="entry name" value="Cytochrome P450"/>
    <property type="match status" value="1"/>
</dbReference>
<evidence type="ECO:0000256" key="6">
    <source>
        <dbReference type="ARBA" id="ARBA00023004"/>
    </source>
</evidence>
<gene>
    <name evidence="8" type="ORF">C2857_007241</name>
</gene>
<keyword evidence="7" id="KW-0325">Glycoprotein</keyword>
<evidence type="ECO:0000256" key="7">
    <source>
        <dbReference type="ARBA" id="ARBA00023180"/>
    </source>
</evidence>
<reference evidence="8 9" key="1">
    <citation type="journal article" date="2018" name="PLoS Genet.">
        <title>Repeat elements organise 3D genome structure and mediate transcription in the filamentous fungus Epichloe festucae.</title>
        <authorList>
            <person name="Winter D.J."/>
            <person name="Ganley A.R.D."/>
            <person name="Young C.A."/>
            <person name="Liachko I."/>
            <person name="Schardl C.L."/>
            <person name="Dupont P.Y."/>
            <person name="Berry D."/>
            <person name="Ram A."/>
            <person name="Scott B."/>
            <person name="Cox M.P."/>
        </authorList>
    </citation>
    <scope>NUCLEOTIDE SEQUENCE [LARGE SCALE GENOMIC DNA]</scope>
    <source>
        <strain evidence="8 9">Fl1</strain>
    </source>
</reference>
<dbReference type="GO" id="GO:0004497">
    <property type="term" value="F:monooxygenase activity"/>
    <property type="evidence" value="ECO:0007669"/>
    <property type="project" value="UniProtKB-KW"/>
</dbReference>
<keyword evidence="9" id="KW-1185">Reference proteome</keyword>
<comment type="pathway">
    <text evidence="2">Secondary metabolite biosynthesis.</text>
</comment>
<keyword evidence="4" id="KW-0479">Metal-binding</keyword>
<comment type="cofactor">
    <cofactor evidence="1">
        <name>heme</name>
        <dbReference type="ChEBI" id="CHEBI:30413"/>
    </cofactor>
</comment>
<evidence type="ECO:0000256" key="1">
    <source>
        <dbReference type="ARBA" id="ARBA00001971"/>
    </source>
</evidence>
<accession>A0A7S9KU86</accession>
<keyword evidence="6" id="KW-0408">Iron</keyword>
<dbReference type="SUPFAM" id="SSF48264">
    <property type="entry name" value="Cytochrome P450"/>
    <property type="match status" value="1"/>
</dbReference>
<dbReference type="EMBL" id="CP031387">
    <property type="protein sequence ID" value="QPH03021.1"/>
    <property type="molecule type" value="Genomic_DNA"/>
</dbReference>
<name>A0A7S9KU86_EPIFF</name>
<protein>
    <submittedName>
        <fullName evidence="8">Uncharacterized protein</fullName>
    </submittedName>
</protein>
<organism evidence="8 9">
    <name type="scientific">Epichloe festucae (strain Fl1)</name>
    <dbReference type="NCBI Taxonomy" id="877507"/>
    <lineage>
        <taxon>Eukaryota</taxon>
        <taxon>Fungi</taxon>
        <taxon>Dikarya</taxon>
        <taxon>Ascomycota</taxon>
        <taxon>Pezizomycotina</taxon>
        <taxon>Sordariomycetes</taxon>
        <taxon>Hypocreomycetidae</taxon>
        <taxon>Hypocreales</taxon>
        <taxon>Clavicipitaceae</taxon>
        <taxon>Epichloe</taxon>
    </lineage>
</organism>
<dbReference type="SUPFAM" id="SSF56112">
    <property type="entry name" value="Protein kinase-like (PK-like)"/>
    <property type="match status" value="1"/>
</dbReference>
<proteinExistence type="inferred from homology"/>
<evidence type="ECO:0000256" key="5">
    <source>
        <dbReference type="ARBA" id="ARBA00023002"/>
    </source>
</evidence>
<dbReference type="InterPro" id="IPR036396">
    <property type="entry name" value="Cyt_P450_sf"/>
</dbReference>
<evidence type="ECO:0000313" key="9">
    <source>
        <dbReference type="Proteomes" id="UP000594364"/>
    </source>
</evidence>
<keyword evidence="5" id="KW-0560">Oxidoreductase</keyword>
<evidence type="ECO:0000256" key="2">
    <source>
        <dbReference type="ARBA" id="ARBA00005179"/>
    </source>
</evidence>
<dbReference type="Pfam" id="PF00067">
    <property type="entry name" value="p450"/>
    <property type="match status" value="1"/>
</dbReference>
<evidence type="ECO:0000256" key="4">
    <source>
        <dbReference type="ARBA" id="ARBA00022723"/>
    </source>
</evidence>
<dbReference type="InterPro" id="IPR001128">
    <property type="entry name" value="Cyt_P450"/>
</dbReference>
<dbReference type="GO" id="GO:0016020">
    <property type="term" value="C:membrane"/>
    <property type="evidence" value="ECO:0007669"/>
    <property type="project" value="UniProtKB-SubCell"/>
</dbReference>
<evidence type="ECO:0000256" key="3">
    <source>
        <dbReference type="ARBA" id="ARBA00010617"/>
    </source>
</evidence>
<dbReference type="GO" id="GO:0020037">
    <property type="term" value="F:heme binding"/>
    <property type="evidence" value="ECO:0007669"/>
    <property type="project" value="InterPro"/>
</dbReference>
<dbReference type="GO" id="GO:0005506">
    <property type="term" value="F:iron ion binding"/>
    <property type="evidence" value="ECO:0007669"/>
    <property type="project" value="InterPro"/>
</dbReference>